<accession>A0A9W8TQ43</accession>
<comment type="caution">
    <text evidence="2">The sequence shown here is derived from an EMBL/GenBank/DDBJ whole genome shotgun (WGS) entry which is preliminary data.</text>
</comment>
<dbReference type="AlphaFoldDB" id="A0A9W8TQ43"/>
<sequence>MSAFGDTKGQVPDFTEIDERPYVAAYVQKPKFNVGDEVYLLDSDGTRKGPYLVASLPSTGKCTLSLANGSPVKNGAEVSTSDVEAA</sequence>
<evidence type="ECO:0000313" key="2">
    <source>
        <dbReference type="EMBL" id="KAJ3577750.1"/>
    </source>
</evidence>
<dbReference type="Proteomes" id="UP001148614">
    <property type="component" value="Unassembled WGS sequence"/>
</dbReference>
<feature type="compositionally biased region" description="Polar residues" evidence="1">
    <location>
        <begin position="77"/>
        <end position="86"/>
    </location>
</feature>
<organism evidence="2 3">
    <name type="scientific">Xylaria arbuscula</name>
    <dbReference type="NCBI Taxonomy" id="114810"/>
    <lineage>
        <taxon>Eukaryota</taxon>
        <taxon>Fungi</taxon>
        <taxon>Dikarya</taxon>
        <taxon>Ascomycota</taxon>
        <taxon>Pezizomycotina</taxon>
        <taxon>Sordariomycetes</taxon>
        <taxon>Xylariomycetidae</taxon>
        <taxon>Xylariales</taxon>
        <taxon>Xylariaceae</taxon>
        <taxon>Xylaria</taxon>
    </lineage>
</organism>
<feature type="region of interest" description="Disordered" evidence="1">
    <location>
        <begin position="67"/>
        <end position="86"/>
    </location>
</feature>
<keyword evidence="3" id="KW-1185">Reference proteome</keyword>
<proteinExistence type="predicted"/>
<evidence type="ECO:0000256" key="1">
    <source>
        <dbReference type="SAM" id="MobiDB-lite"/>
    </source>
</evidence>
<dbReference type="EMBL" id="JANPWZ010000315">
    <property type="protein sequence ID" value="KAJ3577750.1"/>
    <property type="molecule type" value="Genomic_DNA"/>
</dbReference>
<reference evidence="2" key="1">
    <citation type="submission" date="2022-07" db="EMBL/GenBank/DDBJ databases">
        <title>Genome Sequence of Xylaria arbuscula.</title>
        <authorList>
            <person name="Buettner E."/>
        </authorList>
    </citation>
    <scope>NUCLEOTIDE SEQUENCE</scope>
    <source>
        <strain evidence="2">VT107</strain>
    </source>
</reference>
<name>A0A9W8TQ43_9PEZI</name>
<protein>
    <submittedName>
        <fullName evidence="2">Uncharacterized protein</fullName>
    </submittedName>
</protein>
<evidence type="ECO:0000313" key="3">
    <source>
        <dbReference type="Proteomes" id="UP001148614"/>
    </source>
</evidence>
<gene>
    <name evidence="2" type="ORF">NPX13_g2819</name>
</gene>